<proteinExistence type="predicted"/>
<protein>
    <submittedName>
        <fullName evidence="1">Uncharacterized protein</fullName>
    </submittedName>
</protein>
<gene>
    <name evidence="1" type="ORF">G2W53_039890</name>
</gene>
<dbReference type="EMBL" id="JAAIUW010000012">
    <property type="protein sequence ID" value="KAF7807729.1"/>
    <property type="molecule type" value="Genomic_DNA"/>
</dbReference>
<keyword evidence="2" id="KW-1185">Reference proteome</keyword>
<organism evidence="1 2">
    <name type="scientific">Senna tora</name>
    <dbReference type="NCBI Taxonomy" id="362788"/>
    <lineage>
        <taxon>Eukaryota</taxon>
        <taxon>Viridiplantae</taxon>
        <taxon>Streptophyta</taxon>
        <taxon>Embryophyta</taxon>
        <taxon>Tracheophyta</taxon>
        <taxon>Spermatophyta</taxon>
        <taxon>Magnoliopsida</taxon>
        <taxon>eudicotyledons</taxon>
        <taxon>Gunneridae</taxon>
        <taxon>Pentapetalae</taxon>
        <taxon>rosids</taxon>
        <taxon>fabids</taxon>
        <taxon>Fabales</taxon>
        <taxon>Fabaceae</taxon>
        <taxon>Caesalpinioideae</taxon>
        <taxon>Cassia clade</taxon>
        <taxon>Senna</taxon>
    </lineage>
</organism>
<dbReference type="Proteomes" id="UP000634136">
    <property type="component" value="Unassembled WGS sequence"/>
</dbReference>
<dbReference type="AlphaFoldDB" id="A0A834SPF3"/>
<evidence type="ECO:0000313" key="2">
    <source>
        <dbReference type="Proteomes" id="UP000634136"/>
    </source>
</evidence>
<sequence>MGSTRGEPWTLPLHGPGFEPLCAFRTTYRPG</sequence>
<reference evidence="1" key="1">
    <citation type="submission" date="2020-09" db="EMBL/GenBank/DDBJ databases">
        <title>Genome-Enabled Discovery of Anthraquinone Biosynthesis in Senna tora.</title>
        <authorList>
            <person name="Kang S.-H."/>
            <person name="Pandey R.P."/>
            <person name="Lee C.-M."/>
            <person name="Sim J.-S."/>
            <person name="Jeong J.-T."/>
            <person name="Choi B.-S."/>
            <person name="Jung M."/>
            <person name="Ginzburg D."/>
            <person name="Zhao K."/>
            <person name="Won S.Y."/>
            <person name="Oh T.-J."/>
            <person name="Yu Y."/>
            <person name="Kim N.-H."/>
            <person name="Lee O.R."/>
            <person name="Lee T.-H."/>
            <person name="Bashyal P."/>
            <person name="Kim T.-S."/>
            <person name="Lee W.-H."/>
            <person name="Kawkins C."/>
            <person name="Kim C.-K."/>
            <person name="Kim J.S."/>
            <person name="Ahn B.O."/>
            <person name="Rhee S.Y."/>
            <person name="Sohng J.K."/>
        </authorList>
    </citation>
    <scope>NUCLEOTIDE SEQUENCE</scope>
    <source>
        <tissue evidence="1">Leaf</tissue>
    </source>
</reference>
<name>A0A834SPF3_9FABA</name>
<accession>A0A834SPF3</accession>
<comment type="caution">
    <text evidence="1">The sequence shown here is derived from an EMBL/GenBank/DDBJ whole genome shotgun (WGS) entry which is preliminary data.</text>
</comment>
<evidence type="ECO:0000313" key="1">
    <source>
        <dbReference type="EMBL" id="KAF7807729.1"/>
    </source>
</evidence>